<evidence type="ECO:0000313" key="3">
    <source>
        <dbReference type="Proteomes" id="UP000651010"/>
    </source>
</evidence>
<proteinExistence type="predicted"/>
<evidence type="ECO:0000259" key="1">
    <source>
        <dbReference type="SMART" id="SM00960"/>
    </source>
</evidence>
<organism evidence="2 3">
    <name type="scientific">Dyella acidiphila</name>
    <dbReference type="NCBI Taxonomy" id="2775866"/>
    <lineage>
        <taxon>Bacteria</taxon>
        <taxon>Pseudomonadati</taxon>
        <taxon>Pseudomonadota</taxon>
        <taxon>Gammaproteobacteria</taxon>
        <taxon>Lysobacterales</taxon>
        <taxon>Rhodanobacteraceae</taxon>
        <taxon>Dyella</taxon>
    </lineage>
</organism>
<dbReference type="InterPro" id="IPR004942">
    <property type="entry name" value="Roadblock/LAMTOR2_dom"/>
</dbReference>
<accession>A0ABR9GCU3</accession>
<comment type="caution">
    <text evidence="2">The sequence shown here is derived from an EMBL/GenBank/DDBJ whole genome shotgun (WGS) entry which is preliminary data.</text>
</comment>
<dbReference type="Pfam" id="PF03259">
    <property type="entry name" value="Robl_LC7"/>
    <property type="match status" value="1"/>
</dbReference>
<dbReference type="SUPFAM" id="SSF103196">
    <property type="entry name" value="Roadblock/LC7 domain"/>
    <property type="match status" value="1"/>
</dbReference>
<keyword evidence="3" id="KW-1185">Reference proteome</keyword>
<gene>
    <name evidence="2" type="ORF">IGX34_15895</name>
</gene>
<name>A0ABR9GCU3_9GAMM</name>
<dbReference type="Gene3D" id="3.30.450.30">
    <property type="entry name" value="Dynein light chain 2a, cytoplasmic"/>
    <property type="match status" value="1"/>
</dbReference>
<dbReference type="RefSeq" id="WP_192556707.1">
    <property type="nucleotide sequence ID" value="NZ_JACZZA010000010.1"/>
</dbReference>
<protein>
    <submittedName>
        <fullName evidence="2">Roadblock/LC7 domain-containing protein</fullName>
    </submittedName>
</protein>
<evidence type="ECO:0000313" key="2">
    <source>
        <dbReference type="EMBL" id="MBE1161865.1"/>
    </source>
</evidence>
<feature type="domain" description="Roadblock/LAMTOR2" evidence="1">
    <location>
        <begin position="23"/>
        <end position="113"/>
    </location>
</feature>
<dbReference type="SMART" id="SM00960">
    <property type="entry name" value="Robl_LC7"/>
    <property type="match status" value="1"/>
</dbReference>
<reference evidence="2 3" key="1">
    <citation type="submission" date="2020-09" db="EMBL/GenBank/DDBJ databases">
        <title>Dyella sp. 7MK23 isolated from forest soil.</title>
        <authorList>
            <person name="Fu J."/>
        </authorList>
    </citation>
    <scope>NUCLEOTIDE SEQUENCE [LARGE SCALE GENOMIC DNA]</scope>
    <source>
        <strain evidence="2 3">7MK23</strain>
    </source>
</reference>
<sequence>MHHSSMVAAMQASSAQQLRPLCEDALAALCDSRPEISLALIATADARLLSSRTPAGMDAHRLAAMTSSLLALGETLSRELSGGGCQSAMLSMHNYTCAVVHIPRAHQSLVLAVGVRQTIMPALARRMALDLAEKISLALDALEAGTPD</sequence>
<dbReference type="Proteomes" id="UP000651010">
    <property type="component" value="Unassembled WGS sequence"/>
</dbReference>
<dbReference type="EMBL" id="JACZZA010000010">
    <property type="protein sequence ID" value="MBE1161865.1"/>
    <property type="molecule type" value="Genomic_DNA"/>
</dbReference>